<evidence type="ECO:0000313" key="1">
    <source>
        <dbReference type="EMBL" id="MBD2279188.1"/>
    </source>
</evidence>
<reference evidence="1 2" key="1">
    <citation type="journal article" date="2020" name="ISME J.">
        <title>Comparative genomics reveals insights into cyanobacterial evolution and habitat adaptation.</title>
        <authorList>
            <person name="Chen M.Y."/>
            <person name="Teng W.K."/>
            <person name="Zhao L."/>
            <person name="Hu C.X."/>
            <person name="Zhou Y.K."/>
            <person name="Han B.P."/>
            <person name="Song L.R."/>
            <person name="Shu W.S."/>
        </authorList>
    </citation>
    <scope>NUCLEOTIDE SEQUENCE [LARGE SCALE GENOMIC DNA]</scope>
    <source>
        <strain evidence="1 2">FACHB-1040</strain>
    </source>
</reference>
<keyword evidence="2" id="KW-1185">Reference proteome</keyword>
<dbReference type="RefSeq" id="WP_053540097.1">
    <property type="nucleotide sequence ID" value="NZ_JACJQT010000031.1"/>
</dbReference>
<dbReference type="SUPFAM" id="SSF46689">
    <property type="entry name" value="Homeodomain-like"/>
    <property type="match status" value="1"/>
</dbReference>
<dbReference type="Proteomes" id="UP000606721">
    <property type="component" value="Unassembled WGS sequence"/>
</dbReference>
<dbReference type="Pfam" id="PF04255">
    <property type="entry name" value="DUF433"/>
    <property type="match status" value="1"/>
</dbReference>
<organism evidence="1 2">
    <name type="scientific">Aphanizomenon flos-aquae FACHB-1040</name>
    <dbReference type="NCBI Taxonomy" id="2692887"/>
    <lineage>
        <taxon>Bacteria</taxon>
        <taxon>Bacillati</taxon>
        <taxon>Cyanobacteriota</taxon>
        <taxon>Cyanophyceae</taxon>
        <taxon>Nostocales</taxon>
        <taxon>Aphanizomenonaceae</taxon>
        <taxon>Aphanizomenon</taxon>
    </lineage>
</organism>
<dbReference type="InterPro" id="IPR009057">
    <property type="entry name" value="Homeodomain-like_sf"/>
</dbReference>
<dbReference type="InterPro" id="IPR007367">
    <property type="entry name" value="DUF433"/>
</dbReference>
<sequence>MIEREILNRITTNPKVMAGKPIIKGTRLTVEYILNLLAHGATVAEILEEYEGLAEADIRACLLFASRSLESTSFMPLIAEIA</sequence>
<dbReference type="Gene3D" id="1.10.10.10">
    <property type="entry name" value="Winged helix-like DNA-binding domain superfamily/Winged helix DNA-binding domain"/>
    <property type="match status" value="1"/>
</dbReference>
<evidence type="ECO:0000313" key="2">
    <source>
        <dbReference type="Proteomes" id="UP000606721"/>
    </source>
</evidence>
<dbReference type="PANTHER" id="PTHR34849">
    <property type="entry name" value="SSL5025 PROTEIN"/>
    <property type="match status" value="1"/>
</dbReference>
<dbReference type="EMBL" id="JACJQT010000031">
    <property type="protein sequence ID" value="MBD2279188.1"/>
    <property type="molecule type" value="Genomic_DNA"/>
</dbReference>
<protein>
    <submittedName>
        <fullName evidence="1">DUF433 domain-containing protein</fullName>
    </submittedName>
</protein>
<dbReference type="PANTHER" id="PTHR34849:SF3">
    <property type="entry name" value="SSR2962 PROTEIN"/>
    <property type="match status" value="1"/>
</dbReference>
<proteinExistence type="predicted"/>
<comment type="caution">
    <text evidence="1">The sequence shown here is derived from an EMBL/GenBank/DDBJ whole genome shotgun (WGS) entry which is preliminary data.</text>
</comment>
<accession>A0ABR8BW96</accession>
<dbReference type="InterPro" id="IPR036388">
    <property type="entry name" value="WH-like_DNA-bd_sf"/>
</dbReference>
<gene>
    <name evidence="1" type="ORF">H6F99_13060</name>
</gene>
<name>A0ABR8BW96_APHFL</name>